<proteinExistence type="predicted"/>
<dbReference type="Gene3D" id="3.40.50.720">
    <property type="entry name" value="NAD(P)-binding Rossmann-like Domain"/>
    <property type="match status" value="1"/>
</dbReference>
<sequence length="313" mass="33031">MKLYSASETRDLLPFVKLIEALRVAFCEGAEVPLRSHHSVELPGQPDATILLMPAWQAKGLGGVKIVNVNPGNAASGLPALSSAYLLFDTATGQHLAMLDGGEITNRRTAAAAALAADYLARCDASSLLIVGAGRVAANLTDAFSAVRPITRVSVWDINGENAAQLAADLAARGYEARAVSDLRNAVPEHDIISCATLAKEPLIHGAWLRPGQHLDLIGSFTPQMRETDDNAMARAQVFIDTPDALHESGDLIEPLKTGALSEDAINGTLYDLCGGRNSGGLDRAEITLFKATGTALEDLAAAKLVWEESKNA</sequence>
<dbReference type="PANTHER" id="PTHR13812:SF19">
    <property type="entry name" value="KETIMINE REDUCTASE MU-CRYSTALLIN"/>
    <property type="match status" value="1"/>
</dbReference>
<dbReference type="RefSeq" id="WP_102875565.1">
    <property type="nucleotide sequence ID" value="NZ_CP010602.1"/>
</dbReference>
<name>A0ABN5GUF0_9RHOB</name>
<accession>A0ABN5GUF0</accession>
<dbReference type="EMBL" id="CP010708">
    <property type="protein sequence ID" value="AUQ96957.1"/>
    <property type="molecule type" value="Genomic_DNA"/>
</dbReference>
<geneLocation type="plasmid" evidence="1 2">
    <name>pP66_c</name>
</geneLocation>
<reference evidence="1 2" key="1">
    <citation type="journal article" date="2017" name="Genome Biol. Evol.">
        <title>Trajectories and Drivers of Genome Evolution in Surface-Associated Marine Phaeobacter.</title>
        <authorList>
            <person name="Freese H.M."/>
            <person name="Sikorski J."/>
            <person name="Bunk B."/>
            <person name="Scheuner C."/>
            <person name="Meier-Kolthoff J.P."/>
            <person name="Sproer C."/>
            <person name="Gram L."/>
            <person name="Overmann J."/>
        </authorList>
    </citation>
    <scope>NUCLEOTIDE SEQUENCE [LARGE SCALE GENOMIC DNA]</scope>
    <source>
        <strain evidence="1 2">P66</strain>
    </source>
</reference>
<dbReference type="Gene3D" id="3.30.1780.10">
    <property type="entry name" value="ornithine cyclodeaminase, domain 1"/>
    <property type="match status" value="1"/>
</dbReference>
<dbReference type="InterPro" id="IPR023401">
    <property type="entry name" value="ODC_N"/>
</dbReference>
<dbReference type="PANTHER" id="PTHR13812">
    <property type="entry name" value="KETIMINE REDUCTASE MU-CRYSTALLIN"/>
    <property type="match status" value="1"/>
</dbReference>
<dbReference type="NCBIfam" id="NF004793">
    <property type="entry name" value="PRK06141.1"/>
    <property type="match status" value="1"/>
</dbReference>
<organism evidence="1 2">
    <name type="scientific">Phaeobacter inhibens</name>
    <dbReference type="NCBI Taxonomy" id="221822"/>
    <lineage>
        <taxon>Bacteria</taxon>
        <taxon>Pseudomonadati</taxon>
        <taxon>Pseudomonadota</taxon>
        <taxon>Alphaproteobacteria</taxon>
        <taxon>Rhodobacterales</taxon>
        <taxon>Roseobacteraceae</taxon>
        <taxon>Phaeobacter</taxon>
    </lineage>
</organism>
<gene>
    <name evidence="1" type="ORF">PhaeoP66_04231</name>
</gene>
<dbReference type="Pfam" id="PF02423">
    <property type="entry name" value="OCD_Mu_crystall"/>
    <property type="match status" value="1"/>
</dbReference>
<evidence type="ECO:0000313" key="1">
    <source>
        <dbReference type="EMBL" id="AUQ96957.1"/>
    </source>
</evidence>
<dbReference type="InterPro" id="IPR003462">
    <property type="entry name" value="ODC_Mu_crystall"/>
</dbReference>
<keyword evidence="1" id="KW-0614">Plasmid</keyword>
<reference evidence="1 2" key="2">
    <citation type="journal article" date="2017" name="Int. J. Syst. Evol. Microbiol.">
        <title>Adaptation of Surface-Associated Bacteria to the Open Ocean: A Genomically Distinct Subpopulation of Phaeobacter gallaeciensis Colonizes Pacific Mesozooplankton.</title>
        <authorList>
            <person name="Freese H.M."/>
            <person name="Methner A."/>
            <person name="Overmann J."/>
        </authorList>
    </citation>
    <scope>NUCLEOTIDE SEQUENCE [LARGE SCALE GENOMIC DNA]</scope>
    <source>
        <strain evidence="1 2">P66</strain>
    </source>
</reference>
<dbReference type="PIRSF" id="PIRSF001439">
    <property type="entry name" value="CryM"/>
    <property type="match status" value="1"/>
</dbReference>
<evidence type="ECO:0000313" key="2">
    <source>
        <dbReference type="Proteomes" id="UP000236536"/>
    </source>
</evidence>
<dbReference type="InterPro" id="IPR036291">
    <property type="entry name" value="NAD(P)-bd_dom_sf"/>
</dbReference>
<protein>
    <submittedName>
        <fullName evidence="1">Ornithine cyclodeaminase/mu-crystallin family protein</fullName>
    </submittedName>
</protein>
<dbReference type="Proteomes" id="UP000236536">
    <property type="component" value="Plasmid pP66_c"/>
</dbReference>
<keyword evidence="2" id="KW-1185">Reference proteome</keyword>
<dbReference type="SUPFAM" id="SSF51735">
    <property type="entry name" value="NAD(P)-binding Rossmann-fold domains"/>
    <property type="match status" value="1"/>
</dbReference>